<dbReference type="eggNOG" id="ENOG502QR37">
    <property type="taxonomic scope" value="Eukaryota"/>
</dbReference>
<feature type="compositionally biased region" description="Basic and acidic residues" evidence="1">
    <location>
        <begin position="407"/>
        <end position="418"/>
    </location>
</feature>
<dbReference type="InterPro" id="IPR027417">
    <property type="entry name" value="P-loop_NTPase"/>
</dbReference>
<reference evidence="2" key="3">
    <citation type="submission" date="2015-04" db="UniProtKB">
        <authorList>
            <consortium name="EnsemblPlants"/>
        </authorList>
    </citation>
    <scope>IDENTIFICATION</scope>
</reference>
<keyword evidence="3" id="KW-1185">Reference proteome</keyword>
<dbReference type="PANTHER" id="PTHR33477">
    <property type="entry name" value="P-LOOP NTPASE DOMAIN-CONTAINING PROTEIN LPA1 HOMOLOG 1"/>
    <property type="match status" value="1"/>
</dbReference>
<evidence type="ECO:0008006" key="4">
    <source>
        <dbReference type="Google" id="ProtNLM"/>
    </source>
</evidence>
<feature type="compositionally biased region" description="Polar residues" evidence="1">
    <location>
        <begin position="392"/>
        <end position="405"/>
    </location>
</feature>
<feature type="region of interest" description="Disordered" evidence="1">
    <location>
        <begin position="538"/>
        <end position="596"/>
    </location>
</feature>
<dbReference type="STRING" id="77586.A0A0D9XH41"/>
<dbReference type="Gene3D" id="3.40.50.300">
    <property type="entry name" value="P-loop containing nucleotide triphosphate hydrolases"/>
    <property type="match status" value="1"/>
</dbReference>
<protein>
    <recommendedName>
        <fullName evidence="4">Zeta toxin domain-containing protein</fullName>
    </recommendedName>
</protein>
<proteinExistence type="predicted"/>
<feature type="region of interest" description="Disordered" evidence="1">
    <location>
        <begin position="387"/>
        <end position="450"/>
    </location>
</feature>
<dbReference type="PANTHER" id="PTHR33477:SF4">
    <property type="entry name" value="P-LOOP NTPASE DOMAIN-CONTAINING PROTEIN LPA1 HOMOLOG"/>
    <property type="match status" value="1"/>
</dbReference>
<name>A0A0D9XH41_9ORYZ</name>
<dbReference type="SUPFAM" id="SSF52540">
    <property type="entry name" value="P-loop containing nucleoside triphosphate hydrolases"/>
    <property type="match status" value="1"/>
</dbReference>
<organism evidence="2 3">
    <name type="scientific">Leersia perrieri</name>
    <dbReference type="NCBI Taxonomy" id="77586"/>
    <lineage>
        <taxon>Eukaryota</taxon>
        <taxon>Viridiplantae</taxon>
        <taxon>Streptophyta</taxon>
        <taxon>Embryophyta</taxon>
        <taxon>Tracheophyta</taxon>
        <taxon>Spermatophyta</taxon>
        <taxon>Magnoliopsida</taxon>
        <taxon>Liliopsida</taxon>
        <taxon>Poales</taxon>
        <taxon>Poaceae</taxon>
        <taxon>BOP clade</taxon>
        <taxon>Oryzoideae</taxon>
        <taxon>Oryzeae</taxon>
        <taxon>Oryzinae</taxon>
        <taxon>Leersia</taxon>
    </lineage>
</organism>
<dbReference type="HOGENOM" id="CLU_014708_0_0_1"/>
<evidence type="ECO:0000313" key="2">
    <source>
        <dbReference type="EnsemblPlants" id="LPERR09G16400.2"/>
    </source>
</evidence>
<feature type="compositionally biased region" description="Basic and acidic residues" evidence="1">
    <location>
        <begin position="333"/>
        <end position="343"/>
    </location>
</feature>
<sequence>MAATAQAQAKLLYIVVVDDDGATFRYTRSLLHSTLQLMGCKPRHAFEISGRVFDEIRGHMAGGDMEDMPGGVQRYQLAADAEAASPRQFQFELYKRRTTLLLPRHLFLRLVCQALALYKYVAPDQRADLHRACRIRERKESVTILLCGTSGCGKSTLSTLLGSRLGITTVVSTDSIRHMMRSFVDEKQNPLLYASTYHAGECLDPVAVAEAKAKRKDKKRSGMSTTSATDYNTIKALNDKSDGKPIGKKQMAIEGYKAQSEMVIDSLDRLITAWEDRKESVVVEGVHLSLNFVGMFKLIQRLGSSRKLMAIVNVDGSVSKAWPVESSGADGKCTSENDSKKSVGDPIYGPLNIGRAESVNLQFGNFGISAWPTDAGGTSQAGIVNESRDNANEGTGSHVPSSSGSPKRLDGHCKEIKEPTAASSGSDVDDEEEEETAGAPPNSGSEGDLSEEDIRDIHEEMEGSVDEDCNRSDEEYDDLAMRDSMENGFLTDDGVVHTVLRQSSSNRLFDGNEQKHITLRKRHENLRTLSKVDLDFPDTARSSSSIGASSKRNGMRRWKRTLSDSFRSRPRSGSAPSLVDLASKNKGSAVPVAPDR</sequence>
<dbReference type="Proteomes" id="UP000032180">
    <property type="component" value="Chromosome 9"/>
</dbReference>
<dbReference type="AlphaFoldDB" id="A0A0D9XH41"/>
<reference evidence="2 3" key="1">
    <citation type="submission" date="2012-08" db="EMBL/GenBank/DDBJ databases">
        <title>Oryza genome evolution.</title>
        <authorList>
            <person name="Wing R.A."/>
        </authorList>
    </citation>
    <scope>NUCLEOTIDE SEQUENCE</scope>
</reference>
<reference evidence="3" key="2">
    <citation type="submission" date="2013-12" db="EMBL/GenBank/DDBJ databases">
        <authorList>
            <person name="Yu Y."/>
            <person name="Lee S."/>
            <person name="de Baynast K."/>
            <person name="Wissotski M."/>
            <person name="Liu L."/>
            <person name="Talag J."/>
            <person name="Goicoechea J."/>
            <person name="Angelova A."/>
            <person name="Jetty R."/>
            <person name="Kudrna D."/>
            <person name="Golser W."/>
            <person name="Rivera L."/>
            <person name="Zhang J."/>
            <person name="Wing R."/>
        </authorList>
    </citation>
    <scope>NUCLEOTIDE SEQUENCE</scope>
</reference>
<dbReference type="Gramene" id="LPERR09G16400.2">
    <property type="protein sequence ID" value="LPERR09G16400.2"/>
    <property type="gene ID" value="LPERR09G16400"/>
</dbReference>
<feature type="region of interest" description="Disordered" evidence="1">
    <location>
        <begin position="324"/>
        <end position="345"/>
    </location>
</feature>
<dbReference type="EnsemblPlants" id="LPERR09G16400.2">
    <property type="protein sequence ID" value="LPERR09G16400.2"/>
    <property type="gene ID" value="LPERR09G16400"/>
</dbReference>
<dbReference type="Pfam" id="PF13671">
    <property type="entry name" value="AAA_33"/>
    <property type="match status" value="1"/>
</dbReference>
<accession>A0A0D9XH41</accession>
<feature type="compositionally biased region" description="Acidic residues" evidence="1">
    <location>
        <begin position="427"/>
        <end position="436"/>
    </location>
</feature>
<evidence type="ECO:0000313" key="3">
    <source>
        <dbReference type="Proteomes" id="UP000032180"/>
    </source>
</evidence>
<evidence type="ECO:0000256" key="1">
    <source>
        <dbReference type="SAM" id="MobiDB-lite"/>
    </source>
</evidence>